<reference evidence="1 2" key="2">
    <citation type="submission" date="2018-11" db="EMBL/GenBank/DDBJ databases">
        <authorList>
            <consortium name="Pathogen Informatics"/>
        </authorList>
    </citation>
    <scope>NUCLEOTIDE SEQUENCE [LARGE SCALE GENOMIC DNA]</scope>
</reference>
<keyword evidence="2" id="KW-1185">Reference proteome</keyword>
<evidence type="ECO:0000313" key="2">
    <source>
        <dbReference type="Proteomes" id="UP000276776"/>
    </source>
</evidence>
<evidence type="ECO:0000313" key="1">
    <source>
        <dbReference type="EMBL" id="VDM96804.1"/>
    </source>
</evidence>
<name>A0A0N5CMK6_THECL</name>
<dbReference type="WBParaSite" id="TCLT_0000139001-mRNA-1">
    <property type="protein sequence ID" value="TCLT_0000139001-mRNA-1"/>
    <property type="gene ID" value="TCLT_0000139001"/>
</dbReference>
<organism evidence="3">
    <name type="scientific">Thelazia callipaeda</name>
    <name type="common">Oriental eyeworm</name>
    <name type="synonym">Parasitic nematode</name>
    <dbReference type="NCBI Taxonomy" id="103827"/>
    <lineage>
        <taxon>Eukaryota</taxon>
        <taxon>Metazoa</taxon>
        <taxon>Ecdysozoa</taxon>
        <taxon>Nematoda</taxon>
        <taxon>Chromadorea</taxon>
        <taxon>Rhabditida</taxon>
        <taxon>Spirurina</taxon>
        <taxon>Spiruromorpha</taxon>
        <taxon>Thelazioidea</taxon>
        <taxon>Thelaziidae</taxon>
        <taxon>Thelazia</taxon>
    </lineage>
</organism>
<accession>A0A0N5CMK6</accession>
<dbReference type="AlphaFoldDB" id="A0A0N5CMK6"/>
<dbReference type="Proteomes" id="UP000276776">
    <property type="component" value="Unassembled WGS sequence"/>
</dbReference>
<gene>
    <name evidence="1" type="ORF">TCLT_LOCUS1391</name>
</gene>
<dbReference type="EMBL" id="UYYF01000172">
    <property type="protein sequence ID" value="VDM96804.1"/>
    <property type="molecule type" value="Genomic_DNA"/>
</dbReference>
<evidence type="ECO:0000313" key="3">
    <source>
        <dbReference type="WBParaSite" id="TCLT_0000139001-mRNA-1"/>
    </source>
</evidence>
<proteinExistence type="predicted"/>
<dbReference type="OrthoDB" id="775356at2759"/>
<reference evidence="3" key="1">
    <citation type="submission" date="2017-02" db="UniProtKB">
        <authorList>
            <consortium name="WormBaseParasite"/>
        </authorList>
    </citation>
    <scope>IDENTIFICATION</scope>
</reference>
<protein>
    <submittedName>
        <fullName evidence="1 3">Uncharacterized protein</fullName>
    </submittedName>
</protein>
<sequence>MDEITKTCTDFDTVITKRTVMELSSNDYKSDKESIICTSTISNTDNSSLTSTFNSLSLLNSSNYFIHDKLRENTQSPSLDNNNHSYLPSLIMATPHIEPFDISSQHTVQELDEKRENEKVYEYLLRLTEVRK</sequence>
<dbReference type="STRING" id="103827.A0A0N5CMK6"/>